<proteinExistence type="predicted"/>
<dbReference type="PANTHER" id="PTHR42924">
    <property type="entry name" value="EXONUCLEASE"/>
    <property type="match status" value="1"/>
</dbReference>
<dbReference type="Proteomes" id="UP000482209">
    <property type="component" value="Unassembled WGS sequence"/>
</dbReference>
<dbReference type="InterPro" id="IPR052018">
    <property type="entry name" value="PHP_domain"/>
</dbReference>
<evidence type="ECO:0000313" key="3">
    <source>
        <dbReference type="Proteomes" id="UP000482209"/>
    </source>
</evidence>
<comment type="caution">
    <text evidence="2">The sequence shown here is derived from an EMBL/GenBank/DDBJ whole genome shotgun (WGS) entry which is preliminary data.</text>
</comment>
<protein>
    <submittedName>
        <fullName evidence="2">PHP domain-containing protein</fullName>
    </submittedName>
</protein>
<dbReference type="PANTHER" id="PTHR42924:SF3">
    <property type="entry name" value="POLYMERASE_HISTIDINOL PHOSPHATASE N-TERMINAL DOMAIN-CONTAINING PROTEIN"/>
    <property type="match status" value="1"/>
</dbReference>
<dbReference type="CDD" id="cd07438">
    <property type="entry name" value="PHP_HisPPase_AMP"/>
    <property type="match status" value="1"/>
</dbReference>
<dbReference type="RefSeq" id="WP_154520154.1">
    <property type="nucleotide sequence ID" value="NZ_VUMT01000028.1"/>
</dbReference>
<evidence type="ECO:0000259" key="1">
    <source>
        <dbReference type="SMART" id="SM00481"/>
    </source>
</evidence>
<dbReference type="InterPro" id="IPR016195">
    <property type="entry name" value="Pol/histidinol_Pase-like"/>
</dbReference>
<dbReference type="InterPro" id="IPR004013">
    <property type="entry name" value="PHP_dom"/>
</dbReference>
<dbReference type="Gene3D" id="3.20.20.140">
    <property type="entry name" value="Metal-dependent hydrolases"/>
    <property type="match status" value="1"/>
</dbReference>
<name>A0A6L5Y1P7_9FIRM</name>
<feature type="domain" description="Polymerase/histidinol phosphatase N-terminal" evidence="1">
    <location>
        <begin position="4"/>
        <end position="74"/>
    </location>
</feature>
<dbReference type="SMART" id="SM00481">
    <property type="entry name" value="POLIIIAc"/>
    <property type="match status" value="1"/>
</dbReference>
<sequence length="285" mass="31562">MKRIDLHVHSTISDGTLTPTELVHLADKQGLASFALTDHDTIDGITEAKNEAQNLAKEHTSLEVISGVEISAGYKKRDIHLLGLLIDENNTSLIHSLNLAKKNREERNEKMAQSLAKTGMDISIEAILEDDPEAVITRAHFAKFMLKKGYVKSIKEAFTKYLSESSPYYVPREYISPEDAIALIKAAGGVPILAHPLLYHLPEKELFSLIIRLKEAGLMGLEAIYSCNINNEESYVRGLAHKYDLLISGGSDFHGSVKPDISLGAGRGNLNVPYWVLEKLKECKL</sequence>
<gene>
    <name evidence="2" type="ORF">FYJ58_12930</name>
</gene>
<reference evidence="2 3" key="1">
    <citation type="submission" date="2019-08" db="EMBL/GenBank/DDBJ databases">
        <title>In-depth cultivation of the pig gut microbiome towards novel bacterial diversity and tailored functional studies.</title>
        <authorList>
            <person name="Wylensek D."/>
            <person name="Hitch T.C.A."/>
            <person name="Clavel T."/>
        </authorList>
    </citation>
    <scope>NUCLEOTIDE SEQUENCE [LARGE SCALE GENOMIC DNA]</scope>
    <source>
        <strain evidence="2 3">WCA-693-APC-MOT-I</strain>
    </source>
</reference>
<dbReference type="Gene3D" id="1.10.150.650">
    <property type="match status" value="1"/>
</dbReference>
<dbReference type="Pfam" id="PF02811">
    <property type="entry name" value="PHP"/>
    <property type="match status" value="1"/>
</dbReference>
<organism evidence="2 3">
    <name type="scientific">Velocimicrobium porci</name>
    <dbReference type="NCBI Taxonomy" id="2606634"/>
    <lineage>
        <taxon>Bacteria</taxon>
        <taxon>Bacillati</taxon>
        <taxon>Bacillota</taxon>
        <taxon>Clostridia</taxon>
        <taxon>Lachnospirales</taxon>
        <taxon>Lachnospiraceae</taxon>
        <taxon>Velocimicrobium</taxon>
    </lineage>
</organism>
<dbReference type="GO" id="GO:0035312">
    <property type="term" value="F:5'-3' DNA exonuclease activity"/>
    <property type="evidence" value="ECO:0007669"/>
    <property type="project" value="TreeGrafter"/>
</dbReference>
<keyword evidence="3" id="KW-1185">Reference proteome</keyword>
<evidence type="ECO:0000313" key="2">
    <source>
        <dbReference type="EMBL" id="MSS64767.1"/>
    </source>
</evidence>
<dbReference type="AlphaFoldDB" id="A0A6L5Y1P7"/>
<accession>A0A6L5Y1P7</accession>
<dbReference type="EMBL" id="VUMT01000028">
    <property type="protein sequence ID" value="MSS64767.1"/>
    <property type="molecule type" value="Genomic_DNA"/>
</dbReference>
<dbReference type="GO" id="GO:0004534">
    <property type="term" value="F:5'-3' RNA exonuclease activity"/>
    <property type="evidence" value="ECO:0007669"/>
    <property type="project" value="TreeGrafter"/>
</dbReference>
<dbReference type="InterPro" id="IPR003141">
    <property type="entry name" value="Pol/His_phosphatase_N"/>
</dbReference>
<dbReference type="SUPFAM" id="SSF89550">
    <property type="entry name" value="PHP domain-like"/>
    <property type="match status" value="1"/>
</dbReference>